<organism evidence="2 3">
    <name type="scientific">Prevotella heparinolytica</name>
    <dbReference type="NCBI Taxonomy" id="28113"/>
    <lineage>
        <taxon>Bacteria</taxon>
        <taxon>Pseudomonadati</taxon>
        <taxon>Bacteroidota</taxon>
        <taxon>Bacteroidia</taxon>
        <taxon>Bacteroidales</taxon>
        <taxon>Bacteroidaceae</taxon>
        <taxon>Bacteroides</taxon>
    </lineage>
</organism>
<dbReference type="Pfam" id="PF13734">
    <property type="entry name" value="Inhibitor_I69"/>
    <property type="match status" value="1"/>
</dbReference>
<feature type="domain" description="Spi protease inhibitor" evidence="1">
    <location>
        <begin position="48"/>
        <end position="155"/>
    </location>
</feature>
<dbReference type="RefSeq" id="WP_125239410.1">
    <property type="nucleotide sequence ID" value="NZ_RQYF01000040.1"/>
</dbReference>
<dbReference type="PROSITE" id="PS51257">
    <property type="entry name" value="PROKAR_LIPOPROTEIN"/>
    <property type="match status" value="1"/>
</dbReference>
<reference evidence="2 3" key="1">
    <citation type="submission" date="2018-11" db="EMBL/GenBank/DDBJ databases">
        <title>Genomes From Bacteria Associated with the Canine Oral Cavity: a Test Case for Automated Genome-Based Taxonomic Assignment.</title>
        <authorList>
            <person name="Coil D.A."/>
            <person name="Jospin G."/>
            <person name="Darling A.E."/>
            <person name="Wallis C."/>
            <person name="Davis I.J."/>
            <person name="Harris S."/>
            <person name="Eisen J.A."/>
            <person name="Holcombe L.J."/>
            <person name="O'Flynn C."/>
        </authorList>
    </citation>
    <scope>NUCLEOTIDE SEQUENCE [LARGE SCALE GENOMIC DNA]</scope>
    <source>
        <strain evidence="2 3">OH1047_COT-310</strain>
    </source>
</reference>
<accession>A0A3P2A5D8</accession>
<keyword evidence="3" id="KW-1185">Reference proteome</keyword>
<comment type="caution">
    <text evidence="2">The sequence shown here is derived from an EMBL/GenBank/DDBJ whole genome shotgun (WGS) entry which is preliminary data.</text>
</comment>
<dbReference type="EMBL" id="RQYF01000040">
    <property type="protein sequence ID" value="RRD90118.1"/>
    <property type="molecule type" value="Genomic_DNA"/>
</dbReference>
<evidence type="ECO:0000259" key="1">
    <source>
        <dbReference type="Pfam" id="PF13734"/>
    </source>
</evidence>
<evidence type="ECO:0000313" key="3">
    <source>
        <dbReference type="Proteomes" id="UP000279562"/>
    </source>
</evidence>
<dbReference type="SUPFAM" id="SSF54001">
    <property type="entry name" value="Cysteine proteinases"/>
    <property type="match status" value="1"/>
</dbReference>
<dbReference type="InterPro" id="IPR038765">
    <property type="entry name" value="Papain-like_cys_pep_sf"/>
</dbReference>
<sequence length="296" mass="32447">MKRFLFIEVSNSIAIGTIIASLAILSSCENKEDASLLLESEEVETNSHVISVERALLSLQDFLDASQEEKTRTVMNDRKISDVFAVEYKTLTTRAVSAPNLDCKDLVYVANFEDNQGFAVLAADDRIADEVMAVTSDGSLSRETIYSAMEDIFSNERPVVEDFPLTGEGFFTVDEYPDEIFMNPNTVSLYDEKLGDDLVGNFSLDNTGAEDENGNPILTRSLCENPDDHPGRIVSSLCLSYAIDRIDSYGGGGGGSGSGSTKTETSTTAWSNVKVVAPILSKYVSWRQESPFNELY</sequence>
<protein>
    <recommendedName>
        <fullName evidence="1">Spi protease inhibitor domain-containing protein</fullName>
    </recommendedName>
</protein>
<dbReference type="InterPro" id="IPR025896">
    <property type="entry name" value="Spi_Prtas-inh"/>
</dbReference>
<dbReference type="AlphaFoldDB" id="A0A3P2A5D8"/>
<dbReference type="Proteomes" id="UP000279562">
    <property type="component" value="Unassembled WGS sequence"/>
</dbReference>
<evidence type="ECO:0000313" key="2">
    <source>
        <dbReference type="EMBL" id="RRD90118.1"/>
    </source>
</evidence>
<name>A0A3P2A5D8_9BACE</name>
<proteinExistence type="predicted"/>
<gene>
    <name evidence="2" type="ORF">EII33_08850</name>
</gene>
<dbReference type="InterPro" id="IPR044934">
    <property type="entry name" value="Streptopain_sf"/>
</dbReference>
<dbReference type="Gene3D" id="3.90.70.50">
    <property type="entry name" value="Peptidase C10, streptopain"/>
    <property type="match status" value="1"/>
</dbReference>